<evidence type="ECO:0000256" key="4">
    <source>
        <dbReference type="SAM" id="MobiDB-lite"/>
    </source>
</evidence>
<dbReference type="InterPro" id="IPR050437">
    <property type="entry name" value="Ribos_protein_bS1-like"/>
</dbReference>
<evidence type="ECO:0000256" key="3">
    <source>
        <dbReference type="ARBA" id="ARBA00023274"/>
    </source>
</evidence>
<dbReference type="Proteomes" id="UP000236333">
    <property type="component" value="Unassembled WGS sequence"/>
</dbReference>
<keyword evidence="7" id="KW-1185">Reference proteome</keyword>
<keyword evidence="3" id="KW-0687">Ribonucleoprotein</keyword>
<dbReference type="SUPFAM" id="SSF50249">
    <property type="entry name" value="Nucleic acid-binding proteins"/>
    <property type="match status" value="3"/>
</dbReference>
<comment type="caution">
    <text evidence="6">The sequence shown here is derived from an EMBL/GenBank/DDBJ whole genome shotgun (WGS) entry which is preliminary data.</text>
</comment>
<dbReference type="OrthoDB" id="1693536at2759"/>
<protein>
    <submittedName>
        <fullName evidence="6">30S ribosomal protein S1, chloroplastic</fullName>
    </submittedName>
</protein>
<dbReference type="EMBL" id="PGGS01000036">
    <property type="protein sequence ID" value="PNH11175.1"/>
    <property type="molecule type" value="Genomic_DNA"/>
</dbReference>
<dbReference type="InterPro" id="IPR003029">
    <property type="entry name" value="S1_domain"/>
</dbReference>
<evidence type="ECO:0000313" key="6">
    <source>
        <dbReference type="EMBL" id="PNH11175.1"/>
    </source>
</evidence>
<dbReference type="Pfam" id="PF00575">
    <property type="entry name" value="S1"/>
    <property type="match status" value="3"/>
</dbReference>
<proteinExistence type="inferred from homology"/>
<organism evidence="6 7">
    <name type="scientific">Tetrabaena socialis</name>
    <dbReference type="NCBI Taxonomy" id="47790"/>
    <lineage>
        <taxon>Eukaryota</taxon>
        <taxon>Viridiplantae</taxon>
        <taxon>Chlorophyta</taxon>
        <taxon>core chlorophytes</taxon>
        <taxon>Chlorophyceae</taxon>
        <taxon>CS clade</taxon>
        <taxon>Chlamydomonadales</taxon>
        <taxon>Tetrabaenaceae</taxon>
        <taxon>Tetrabaena</taxon>
    </lineage>
</organism>
<keyword evidence="2 6" id="KW-0689">Ribosomal protein</keyword>
<dbReference type="GO" id="GO:0006412">
    <property type="term" value="P:translation"/>
    <property type="evidence" value="ECO:0007669"/>
    <property type="project" value="TreeGrafter"/>
</dbReference>
<evidence type="ECO:0000256" key="1">
    <source>
        <dbReference type="ARBA" id="ARBA00006767"/>
    </source>
</evidence>
<evidence type="ECO:0000256" key="2">
    <source>
        <dbReference type="ARBA" id="ARBA00022980"/>
    </source>
</evidence>
<dbReference type="PROSITE" id="PS50126">
    <property type="entry name" value="S1"/>
    <property type="match status" value="3"/>
</dbReference>
<feature type="region of interest" description="Disordered" evidence="4">
    <location>
        <begin position="37"/>
        <end position="66"/>
    </location>
</feature>
<dbReference type="InterPro" id="IPR012340">
    <property type="entry name" value="NA-bd_OB-fold"/>
</dbReference>
<reference evidence="6 7" key="1">
    <citation type="journal article" date="2017" name="Mol. Biol. Evol.">
        <title>The 4-celled Tetrabaena socialis nuclear genome reveals the essential components for genetic control of cell number at the origin of multicellularity in the volvocine lineage.</title>
        <authorList>
            <person name="Featherston J."/>
            <person name="Arakaki Y."/>
            <person name="Hanschen E.R."/>
            <person name="Ferris P.J."/>
            <person name="Michod R.E."/>
            <person name="Olson B.J.S.C."/>
            <person name="Nozaki H."/>
            <person name="Durand P.M."/>
        </authorList>
    </citation>
    <scope>NUCLEOTIDE SEQUENCE [LARGE SCALE GENOMIC DNA]</scope>
    <source>
        <strain evidence="6 7">NIES-571</strain>
    </source>
</reference>
<dbReference type="PANTHER" id="PTHR10724">
    <property type="entry name" value="30S RIBOSOMAL PROTEIN S1"/>
    <property type="match status" value="1"/>
</dbReference>
<dbReference type="AlphaFoldDB" id="A0A2J8AF80"/>
<feature type="domain" description="S1 motif" evidence="5">
    <location>
        <begin position="207"/>
        <end position="278"/>
    </location>
</feature>
<dbReference type="PANTHER" id="PTHR10724:SF7">
    <property type="entry name" value="SMALL RIBOSOMAL SUBUNIT PROTEIN BS1C"/>
    <property type="match status" value="1"/>
</dbReference>
<accession>A0A2J8AF80</accession>
<feature type="domain" description="S1 motif" evidence="5">
    <location>
        <begin position="313"/>
        <end position="380"/>
    </location>
</feature>
<dbReference type="Gene3D" id="2.40.50.140">
    <property type="entry name" value="Nucleic acid-binding proteins"/>
    <property type="match status" value="3"/>
</dbReference>
<dbReference type="SMART" id="SM00316">
    <property type="entry name" value="S1"/>
    <property type="match status" value="3"/>
</dbReference>
<dbReference type="GO" id="GO:0003729">
    <property type="term" value="F:mRNA binding"/>
    <property type="evidence" value="ECO:0007669"/>
    <property type="project" value="TreeGrafter"/>
</dbReference>
<sequence>MRGQALALLSVAQRNVMPELCFAAACRRTLTALAPHSGGTATRVGGTEEQQAPSPAASVRAEPSRTWGPARLSPAFRTFAAAANDQPAAACTGPALGDVVSGVVVSVDPKLQVRIDLGEGSLPGLLRLSQVSQLAVSRLDAIFKEGDRVKALVRRVDSARGCLHLSTRELEPTPGGLPWAFRAFGAVADGQLATATTASGPVGLTAGDVVSGVVRSVEASFGVHIDLDGGGPPGMLHISQVSQEHVARLDAIFKEGDKVKALVRKLDKGRNRVELSTKGLEATPGDMLRNPQLVYDKAEETAERLRSVLPKDGDLVAGVVLSLTNFGAFVDLGGAVGMLHKSRISQELVGSAKAALKVGDKIKVLVSCLDGPGRFDLSTKELEPAPGDMLHNPQLVYDKAEETYEQLRKRQA</sequence>
<dbReference type="GO" id="GO:1990904">
    <property type="term" value="C:ribonucleoprotein complex"/>
    <property type="evidence" value="ECO:0007669"/>
    <property type="project" value="UniProtKB-KW"/>
</dbReference>
<evidence type="ECO:0000259" key="5">
    <source>
        <dbReference type="PROSITE" id="PS50126"/>
    </source>
</evidence>
<evidence type="ECO:0000313" key="7">
    <source>
        <dbReference type="Proteomes" id="UP000236333"/>
    </source>
</evidence>
<dbReference type="GO" id="GO:0003735">
    <property type="term" value="F:structural constituent of ribosome"/>
    <property type="evidence" value="ECO:0007669"/>
    <property type="project" value="TreeGrafter"/>
</dbReference>
<comment type="similarity">
    <text evidence="1">Belongs to the bacterial ribosomal protein bS1 family.</text>
</comment>
<name>A0A2J8AF80_9CHLO</name>
<feature type="domain" description="S1 motif" evidence="5">
    <location>
        <begin position="97"/>
        <end position="168"/>
    </location>
</feature>
<gene>
    <name evidence="6" type="ORF">TSOC_001992</name>
</gene>
<dbReference type="GO" id="GO:0005840">
    <property type="term" value="C:ribosome"/>
    <property type="evidence" value="ECO:0007669"/>
    <property type="project" value="UniProtKB-KW"/>
</dbReference>